<organism evidence="1 2">
    <name type="scientific">Cellulomonas hominis</name>
    <dbReference type="NCBI Taxonomy" id="156981"/>
    <lineage>
        <taxon>Bacteria</taxon>
        <taxon>Bacillati</taxon>
        <taxon>Actinomycetota</taxon>
        <taxon>Actinomycetes</taxon>
        <taxon>Micrococcales</taxon>
        <taxon>Cellulomonadaceae</taxon>
        <taxon>Cellulomonas</taxon>
    </lineage>
</organism>
<dbReference type="OrthoDB" id="511192at2"/>
<dbReference type="Pfam" id="PF14081">
    <property type="entry name" value="DUF4262"/>
    <property type="match status" value="1"/>
</dbReference>
<sequence>MDEVEAVGWLSHLLGMADEHGWALQWVGPGDGELQFCYTAGLYRYDLPELIVFGPCQADAARLLNTLGARMRAGNRYVDGDSIDDVWRHARVMEVLDSREHLVMAHPLARATRPLPALQVIYPDRDGRWPWQPGSRIANVPILGIVPDVG</sequence>
<name>A0A7Z8JY69_9CELL</name>
<reference evidence="1 2" key="1">
    <citation type="submission" date="2019-05" db="EMBL/GenBank/DDBJ databases">
        <title>Genome sequence of Cellulomonas hominis strain CS1.</title>
        <authorList>
            <person name="Belmont J."/>
            <person name="Maclea K.S."/>
        </authorList>
    </citation>
    <scope>NUCLEOTIDE SEQUENCE [LARGE SCALE GENOMIC DNA]</scope>
    <source>
        <strain evidence="1 2">CS1</strain>
    </source>
</reference>
<accession>A0A7Z8JY69</accession>
<comment type="caution">
    <text evidence="1">The sequence shown here is derived from an EMBL/GenBank/DDBJ whole genome shotgun (WGS) entry which is preliminary data.</text>
</comment>
<protein>
    <submittedName>
        <fullName evidence="1">DUF4262 domain-containing protein</fullName>
    </submittedName>
</protein>
<evidence type="ECO:0000313" key="2">
    <source>
        <dbReference type="Proteomes" id="UP000308121"/>
    </source>
</evidence>
<dbReference type="EMBL" id="SZYE01000175">
    <property type="protein sequence ID" value="TKR22511.1"/>
    <property type="molecule type" value="Genomic_DNA"/>
</dbReference>
<evidence type="ECO:0000313" key="1">
    <source>
        <dbReference type="EMBL" id="TKR22511.1"/>
    </source>
</evidence>
<dbReference type="RefSeq" id="WP_154730656.1">
    <property type="nucleotide sequence ID" value="NZ_SZYE01000175.1"/>
</dbReference>
<gene>
    <name evidence="1" type="ORF">FA014_16060</name>
</gene>
<dbReference type="Proteomes" id="UP000308121">
    <property type="component" value="Unassembled WGS sequence"/>
</dbReference>
<dbReference type="AlphaFoldDB" id="A0A7Z8JY69"/>
<dbReference type="InterPro" id="IPR025358">
    <property type="entry name" value="DUF4262"/>
</dbReference>
<proteinExistence type="predicted"/>